<dbReference type="InterPro" id="IPR019775">
    <property type="entry name" value="WD40_repeat_CS"/>
</dbReference>
<feature type="coiled-coil region" evidence="10">
    <location>
        <begin position="60"/>
        <end position="119"/>
    </location>
</feature>
<comment type="similarity">
    <text evidence="8">Belongs to the WD repeat TUP1 family.</text>
</comment>
<sequence length="657" mass="72536">MGFLYSCWYLGGMGDLYEHRSLQPSGPPASGPSQPHGTHGRINESFDLIKQEFDSLVTDLNVMRQQRDEYETKMSSQVNELNIIRQSLYELETQHTKIRSQYEEELSRVRAELHALRQNIPVTGGPPPHPVVGPGSVGAAGSSASGLRENLLISGPLPSSYGSDAFYGRDRDLRDRERMLERDRERDRDRDRDRENRDRERDRDRERTLDQRDPKRPKIERMKDHFSPQMPPIPGQTPKSLPGLAAISPGAGPGASSPPSQTSLQPLPFPTSGPSSGALPPMSDQAPSFLDLDIHSIPPELKREASDWFAVFNPKIERTLDINLVHTLIHATVVCCVQFSADGKYLATGCNRTAQIYDVKTGQKTCVLVDDAAGKTGDLYIRSVRFSPDGKYLATGAEDKQIRIWDIAKKRIRNVFDGHQQEIYSLDFSHDGRLIVSGSGDKTARIWDMNGGTSKVLTITDTDSLNNDAGVTSVAISPNGQLVAAGSLDTVVRIWDVATGNLVERLRGHRDSVYSVVFTPDGKGIVSGSLDRTLKYWDVSGLAKGKQEGDKPSPCTMNFNGHKDYVLSVAVSHDGQWVVSGSKDRGVQFWDSRTAIMHCMLQGHKNSVISIDLNPTGNLLATGSGDNLARICAFHCIFPWQSLTFISGSYNTNYNSI</sequence>
<comment type="caution">
    <text evidence="13">The sequence shown here is derived from an EMBL/GenBank/DDBJ whole genome shotgun (WGS) entry which is preliminary data.</text>
</comment>
<evidence type="ECO:0000256" key="1">
    <source>
        <dbReference type="ARBA" id="ARBA00004123"/>
    </source>
</evidence>
<dbReference type="CDD" id="cd00200">
    <property type="entry name" value="WD40"/>
    <property type="match status" value="1"/>
</dbReference>
<evidence type="ECO:0000256" key="7">
    <source>
        <dbReference type="ARBA" id="ARBA00023242"/>
    </source>
</evidence>
<name>A0AA39TYR3_9AGAR</name>
<dbReference type="SMART" id="SM00320">
    <property type="entry name" value="WD40"/>
    <property type="match status" value="7"/>
</dbReference>
<feature type="repeat" description="WD" evidence="9">
    <location>
        <begin position="559"/>
        <end position="594"/>
    </location>
</feature>
<keyword evidence="10" id="KW-0175">Coiled coil</keyword>
<organism evidence="13 14">
    <name type="scientific">Armillaria novae-zelandiae</name>
    <dbReference type="NCBI Taxonomy" id="153914"/>
    <lineage>
        <taxon>Eukaryota</taxon>
        <taxon>Fungi</taxon>
        <taxon>Dikarya</taxon>
        <taxon>Basidiomycota</taxon>
        <taxon>Agaricomycotina</taxon>
        <taxon>Agaricomycetes</taxon>
        <taxon>Agaricomycetidae</taxon>
        <taxon>Agaricales</taxon>
        <taxon>Marasmiineae</taxon>
        <taxon>Physalacriaceae</taxon>
        <taxon>Armillaria</taxon>
    </lineage>
</organism>
<dbReference type="Pfam" id="PF00400">
    <property type="entry name" value="WD40"/>
    <property type="match status" value="7"/>
</dbReference>
<dbReference type="GO" id="GO:0005634">
    <property type="term" value="C:nucleus"/>
    <property type="evidence" value="ECO:0007669"/>
    <property type="project" value="UniProtKB-SubCell"/>
</dbReference>
<keyword evidence="2" id="KW-0678">Repressor</keyword>
<feature type="compositionally biased region" description="Basic and acidic residues" evidence="11">
    <location>
        <begin position="181"/>
        <end position="226"/>
    </location>
</feature>
<accession>A0AA39TYR3</accession>
<keyword evidence="14" id="KW-1185">Reference proteome</keyword>
<dbReference type="InterPro" id="IPR050505">
    <property type="entry name" value="WDR55/POC1"/>
</dbReference>
<gene>
    <name evidence="13" type="ORF">IW261DRAFT_1610886</name>
</gene>
<dbReference type="InterPro" id="IPR036322">
    <property type="entry name" value="WD40_repeat_dom_sf"/>
</dbReference>
<comment type="subcellular location">
    <subcellularLocation>
        <location evidence="1">Nucleus</location>
    </subcellularLocation>
</comment>
<evidence type="ECO:0000256" key="8">
    <source>
        <dbReference type="ARBA" id="ARBA00060760"/>
    </source>
</evidence>
<keyword evidence="5" id="KW-0805">Transcription regulation</keyword>
<dbReference type="Proteomes" id="UP001175227">
    <property type="component" value="Unassembled WGS sequence"/>
</dbReference>
<evidence type="ECO:0000256" key="10">
    <source>
        <dbReference type="SAM" id="Coils"/>
    </source>
</evidence>
<evidence type="ECO:0000256" key="4">
    <source>
        <dbReference type="ARBA" id="ARBA00022737"/>
    </source>
</evidence>
<feature type="repeat" description="WD" evidence="9">
    <location>
        <begin position="416"/>
        <end position="457"/>
    </location>
</feature>
<dbReference type="PRINTS" id="PR00320">
    <property type="entry name" value="GPROTEINBRPT"/>
</dbReference>
<feature type="repeat" description="WD" evidence="9">
    <location>
        <begin position="601"/>
        <end position="631"/>
    </location>
</feature>
<dbReference type="PROSITE" id="PS50082">
    <property type="entry name" value="WD_REPEATS_2"/>
    <property type="match status" value="6"/>
</dbReference>
<evidence type="ECO:0000256" key="11">
    <source>
        <dbReference type="SAM" id="MobiDB-lite"/>
    </source>
</evidence>
<evidence type="ECO:0000256" key="5">
    <source>
        <dbReference type="ARBA" id="ARBA00023015"/>
    </source>
</evidence>
<feature type="region of interest" description="Disordered" evidence="11">
    <location>
        <begin position="121"/>
        <end position="143"/>
    </location>
</feature>
<feature type="compositionally biased region" description="Low complexity" evidence="11">
    <location>
        <begin position="132"/>
        <end position="143"/>
    </location>
</feature>
<dbReference type="InterPro" id="IPR001680">
    <property type="entry name" value="WD40_rpt"/>
</dbReference>
<dbReference type="InterPro" id="IPR020472">
    <property type="entry name" value="WD40_PAC1"/>
</dbReference>
<evidence type="ECO:0000259" key="12">
    <source>
        <dbReference type="Pfam" id="PF08581"/>
    </source>
</evidence>
<keyword evidence="4" id="KW-0677">Repeat</keyword>
<feature type="repeat" description="WD" evidence="9">
    <location>
        <begin position="464"/>
        <end position="505"/>
    </location>
</feature>
<dbReference type="Pfam" id="PF08581">
    <property type="entry name" value="Tup_N"/>
    <property type="match status" value="1"/>
</dbReference>
<evidence type="ECO:0000256" key="2">
    <source>
        <dbReference type="ARBA" id="ARBA00022491"/>
    </source>
</evidence>
<keyword evidence="7" id="KW-0539">Nucleus</keyword>
<dbReference type="PANTHER" id="PTHR44019">
    <property type="entry name" value="WD REPEAT-CONTAINING PROTEIN 55"/>
    <property type="match status" value="1"/>
</dbReference>
<dbReference type="Gene3D" id="1.20.5.340">
    <property type="match status" value="1"/>
</dbReference>
<dbReference type="Gene3D" id="2.130.10.10">
    <property type="entry name" value="YVTN repeat-like/Quinoprotein amine dehydrogenase"/>
    <property type="match status" value="1"/>
</dbReference>
<protein>
    <submittedName>
        <fullName evidence="13">WD40-repeat-containing domain protein</fullName>
    </submittedName>
</protein>
<dbReference type="PANTHER" id="PTHR44019:SF8">
    <property type="entry name" value="POC1 CENTRIOLAR PROTEIN HOMOLOG"/>
    <property type="match status" value="1"/>
</dbReference>
<feature type="domain" description="Transcriptional repressor Tup1 N-terminal" evidence="12">
    <location>
        <begin position="41"/>
        <end position="115"/>
    </location>
</feature>
<feature type="region of interest" description="Disordered" evidence="11">
    <location>
        <begin position="181"/>
        <end position="287"/>
    </location>
</feature>
<evidence type="ECO:0000313" key="14">
    <source>
        <dbReference type="Proteomes" id="UP001175227"/>
    </source>
</evidence>
<dbReference type="FunFam" id="2.130.10.10:FF:000503">
    <property type="entry name" value="Glucose repression regulatory protein TUP1"/>
    <property type="match status" value="1"/>
</dbReference>
<dbReference type="EMBL" id="JAUEPR010000031">
    <property type="protein sequence ID" value="KAK0473712.1"/>
    <property type="molecule type" value="Genomic_DNA"/>
</dbReference>
<feature type="repeat" description="WD" evidence="9">
    <location>
        <begin position="381"/>
        <end position="415"/>
    </location>
</feature>
<keyword evidence="3 9" id="KW-0853">WD repeat</keyword>
<dbReference type="AlphaFoldDB" id="A0AA39TYR3"/>
<dbReference type="PROSITE" id="PS50294">
    <property type="entry name" value="WD_REPEATS_REGION"/>
    <property type="match status" value="6"/>
</dbReference>
<feature type="compositionally biased region" description="Low complexity" evidence="11">
    <location>
        <begin position="241"/>
        <end position="266"/>
    </location>
</feature>
<keyword evidence="6" id="KW-0804">Transcription</keyword>
<feature type="repeat" description="WD" evidence="9">
    <location>
        <begin position="506"/>
        <end position="540"/>
    </location>
</feature>
<feature type="region of interest" description="Disordered" evidence="11">
    <location>
        <begin position="20"/>
        <end position="41"/>
    </location>
</feature>
<evidence type="ECO:0000256" key="9">
    <source>
        <dbReference type="PROSITE-ProRule" id="PRU00221"/>
    </source>
</evidence>
<evidence type="ECO:0000256" key="3">
    <source>
        <dbReference type="ARBA" id="ARBA00022574"/>
    </source>
</evidence>
<evidence type="ECO:0000256" key="6">
    <source>
        <dbReference type="ARBA" id="ARBA00023163"/>
    </source>
</evidence>
<reference evidence="13" key="1">
    <citation type="submission" date="2023-06" db="EMBL/GenBank/DDBJ databases">
        <authorList>
            <consortium name="Lawrence Berkeley National Laboratory"/>
            <person name="Ahrendt S."/>
            <person name="Sahu N."/>
            <person name="Indic B."/>
            <person name="Wong-Bajracharya J."/>
            <person name="Merenyi Z."/>
            <person name="Ke H.-M."/>
            <person name="Monk M."/>
            <person name="Kocsube S."/>
            <person name="Drula E."/>
            <person name="Lipzen A."/>
            <person name="Balint B."/>
            <person name="Henrissat B."/>
            <person name="Andreopoulos B."/>
            <person name="Martin F.M."/>
            <person name="Harder C.B."/>
            <person name="Rigling D."/>
            <person name="Ford K.L."/>
            <person name="Foster G.D."/>
            <person name="Pangilinan J."/>
            <person name="Papanicolaou A."/>
            <person name="Barry K."/>
            <person name="LaButti K."/>
            <person name="Viragh M."/>
            <person name="Koriabine M."/>
            <person name="Yan M."/>
            <person name="Riley R."/>
            <person name="Champramary S."/>
            <person name="Plett K.L."/>
            <person name="Tsai I.J."/>
            <person name="Slot J."/>
            <person name="Sipos G."/>
            <person name="Plett J."/>
            <person name="Nagy L.G."/>
            <person name="Grigoriev I.V."/>
        </authorList>
    </citation>
    <scope>NUCLEOTIDE SEQUENCE</scope>
    <source>
        <strain evidence="13">ICMP 16352</strain>
    </source>
</reference>
<dbReference type="InterPro" id="IPR015943">
    <property type="entry name" value="WD40/YVTN_repeat-like_dom_sf"/>
</dbReference>
<dbReference type="SUPFAM" id="SSF50978">
    <property type="entry name" value="WD40 repeat-like"/>
    <property type="match status" value="1"/>
</dbReference>
<dbReference type="PROSITE" id="PS00678">
    <property type="entry name" value="WD_REPEATS_1"/>
    <property type="match status" value="4"/>
</dbReference>
<proteinExistence type="inferred from homology"/>
<evidence type="ECO:0000313" key="13">
    <source>
        <dbReference type="EMBL" id="KAK0473712.1"/>
    </source>
</evidence>
<dbReference type="InterPro" id="IPR013890">
    <property type="entry name" value="Tscrpt_rep_Tup1_N"/>
</dbReference>